<proteinExistence type="predicted"/>
<organism evidence="2 3">
    <name type="scientific">Paenibacillus solanacearum</name>
    <dbReference type="NCBI Taxonomy" id="2048548"/>
    <lineage>
        <taxon>Bacteria</taxon>
        <taxon>Bacillati</taxon>
        <taxon>Bacillota</taxon>
        <taxon>Bacilli</taxon>
        <taxon>Bacillales</taxon>
        <taxon>Paenibacillaceae</taxon>
        <taxon>Paenibacillus</taxon>
    </lineage>
</organism>
<dbReference type="EMBL" id="CAJVAS010000022">
    <property type="protein sequence ID" value="CAG7642098.1"/>
    <property type="molecule type" value="Genomic_DNA"/>
</dbReference>
<gene>
    <name evidence="2" type="ORF">PAESOLCIP111_04304</name>
</gene>
<protein>
    <recommendedName>
        <fullName evidence="1">Hemerythrin-like domain-containing protein</fullName>
    </recommendedName>
</protein>
<dbReference type="AlphaFoldDB" id="A0A916K725"/>
<feature type="domain" description="Hemerythrin-like" evidence="1">
    <location>
        <begin position="25"/>
        <end position="167"/>
    </location>
</feature>
<name>A0A916K725_9BACL</name>
<evidence type="ECO:0000313" key="3">
    <source>
        <dbReference type="Proteomes" id="UP000693672"/>
    </source>
</evidence>
<accession>A0A916K725</accession>
<dbReference type="Pfam" id="PF01814">
    <property type="entry name" value="Hemerythrin"/>
    <property type="match status" value="1"/>
</dbReference>
<keyword evidence="3" id="KW-1185">Reference proteome</keyword>
<dbReference type="InterPro" id="IPR012312">
    <property type="entry name" value="Hemerythrin-like"/>
</dbReference>
<comment type="caution">
    <text evidence="2">The sequence shown here is derived from an EMBL/GenBank/DDBJ whole genome shotgun (WGS) entry which is preliminary data.</text>
</comment>
<evidence type="ECO:0000313" key="2">
    <source>
        <dbReference type="EMBL" id="CAG7642098.1"/>
    </source>
</evidence>
<evidence type="ECO:0000259" key="1">
    <source>
        <dbReference type="Pfam" id="PF01814"/>
    </source>
</evidence>
<dbReference type="RefSeq" id="WP_218094027.1">
    <property type="nucleotide sequence ID" value="NZ_CAJVAS010000022.1"/>
</dbReference>
<dbReference type="Proteomes" id="UP000693672">
    <property type="component" value="Unassembled WGS sequence"/>
</dbReference>
<reference evidence="2" key="1">
    <citation type="submission" date="2021-06" db="EMBL/GenBank/DDBJ databases">
        <authorList>
            <person name="Criscuolo A."/>
        </authorList>
    </citation>
    <scope>NUCLEOTIDE SEQUENCE</scope>
    <source>
        <strain evidence="2">CIP111600</strain>
    </source>
</reference>
<sequence length="180" mass="20649">MAARTRTDMPVAEPAHPTELFHALVRLKEEHEALKQTIERMEQQAMDVFEGCDAALQVRTIRALQQDTTQLLAKLEEHSAWEEQVLFPFLNEYFHKSDGPSIIPSFWVLEKDHELANVYLDAFTDLADRLTVSDDNVKIIGAAEHLAQACHILKGHLQMEEELVYPLTDQILTDVDYFFS</sequence>